<proteinExistence type="predicted"/>
<evidence type="ECO:0000313" key="3">
    <source>
        <dbReference type="EMBL" id="KAL0096211.1"/>
    </source>
</evidence>
<dbReference type="InterPro" id="IPR054416">
    <property type="entry name" value="GST_UstS-like_C"/>
</dbReference>
<evidence type="ECO:0008006" key="5">
    <source>
        <dbReference type="Google" id="ProtNLM"/>
    </source>
</evidence>
<evidence type="ECO:0000259" key="1">
    <source>
        <dbReference type="Pfam" id="PF13417"/>
    </source>
</evidence>
<sequence length="241" mass="27407">MNSIKVYDISLLNFEEKCWSPNTFKTRVSLNKESTSINYNKGIPFDSVWVSFEEIPIVIPKLTKTTETPTVPVIVDTSKDVVIQDSWKIAQYLEANYPDTPSLFHGNEELHEAAQASFSSFSFALFRLVIMTVANNIGNEDVKAEFRKSREAKFGMTLEKFAGNPEDQIRIANEGLKDIRAKLAKSTYLSGSEVGWADGVLLAYFVMVDVLKHDIFQSRILDSVQGKNPLREWYERMAKYV</sequence>
<feature type="domain" description="Glutathione S-transferase UstS-like C-terminal" evidence="2">
    <location>
        <begin position="116"/>
        <end position="240"/>
    </location>
</feature>
<dbReference type="InterPro" id="IPR036282">
    <property type="entry name" value="Glutathione-S-Trfase_C_sf"/>
</dbReference>
<protein>
    <recommendedName>
        <fullName evidence="5">GST N-terminal domain-containing protein</fullName>
    </recommendedName>
</protein>
<name>A0ABR3BDH5_PHYBL</name>
<dbReference type="Gene3D" id="3.40.30.10">
    <property type="entry name" value="Glutaredoxin"/>
    <property type="match status" value="1"/>
</dbReference>
<organism evidence="3 4">
    <name type="scientific">Phycomyces blakesleeanus</name>
    <dbReference type="NCBI Taxonomy" id="4837"/>
    <lineage>
        <taxon>Eukaryota</taxon>
        <taxon>Fungi</taxon>
        <taxon>Fungi incertae sedis</taxon>
        <taxon>Mucoromycota</taxon>
        <taxon>Mucoromycotina</taxon>
        <taxon>Mucoromycetes</taxon>
        <taxon>Mucorales</taxon>
        <taxon>Phycomycetaceae</taxon>
        <taxon>Phycomyces</taxon>
    </lineage>
</organism>
<accession>A0ABR3BDH5</accession>
<dbReference type="SUPFAM" id="SSF47616">
    <property type="entry name" value="GST C-terminal domain-like"/>
    <property type="match status" value="1"/>
</dbReference>
<keyword evidence="4" id="KW-1185">Reference proteome</keyword>
<gene>
    <name evidence="3" type="ORF">J3Q64DRAFT_1816731</name>
</gene>
<dbReference type="EMBL" id="JBCLYO010000001">
    <property type="protein sequence ID" value="KAL0096211.1"/>
    <property type="molecule type" value="Genomic_DNA"/>
</dbReference>
<dbReference type="InterPro" id="IPR004045">
    <property type="entry name" value="Glutathione_S-Trfase_N"/>
</dbReference>
<dbReference type="Proteomes" id="UP001448207">
    <property type="component" value="Unassembled WGS sequence"/>
</dbReference>
<evidence type="ECO:0000313" key="4">
    <source>
        <dbReference type="Proteomes" id="UP001448207"/>
    </source>
</evidence>
<dbReference type="InterPro" id="IPR036249">
    <property type="entry name" value="Thioredoxin-like_sf"/>
</dbReference>
<dbReference type="SUPFAM" id="SSF52833">
    <property type="entry name" value="Thioredoxin-like"/>
    <property type="match status" value="1"/>
</dbReference>
<evidence type="ECO:0000259" key="2">
    <source>
        <dbReference type="Pfam" id="PF22041"/>
    </source>
</evidence>
<dbReference type="Pfam" id="PF22041">
    <property type="entry name" value="GST_C_7"/>
    <property type="match status" value="1"/>
</dbReference>
<reference evidence="3 4" key="1">
    <citation type="submission" date="2024-04" db="EMBL/GenBank/DDBJ databases">
        <title>Symmetric and asymmetric DNA N6-adenine methylation regulates different biological responses in Mucorales.</title>
        <authorList>
            <consortium name="Lawrence Berkeley National Laboratory"/>
            <person name="Lax C."/>
            <person name="Mondo S.J."/>
            <person name="Osorio-Concepcion M."/>
            <person name="Muszewska A."/>
            <person name="Corrochano-Luque M."/>
            <person name="Gutierrez G."/>
            <person name="Riley R."/>
            <person name="Lipzen A."/>
            <person name="Guo J."/>
            <person name="Hundley H."/>
            <person name="Amirebrahimi M."/>
            <person name="Ng V."/>
            <person name="Lorenzo-Gutierrez D."/>
            <person name="Binder U."/>
            <person name="Yang J."/>
            <person name="Song Y."/>
            <person name="Canovas D."/>
            <person name="Navarro E."/>
            <person name="Freitag M."/>
            <person name="Gabaldon T."/>
            <person name="Grigoriev I.V."/>
            <person name="Corrochano L.M."/>
            <person name="Nicolas F.E."/>
            <person name="Garre V."/>
        </authorList>
    </citation>
    <scope>NUCLEOTIDE SEQUENCE [LARGE SCALE GENOMIC DNA]</scope>
    <source>
        <strain evidence="3 4">L51</strain>
    </source>
</reference>
<comment type="caution">
    <text evidence="3">The sequence shown here is derived from an EMBL/GenBank/DDBJ whole genome shotgun (WGS) entry which is preliminary data.</text>
</comment>
<dbReference type="Gene3D" id="1.20.1050.10">
    <property type="match status" value="1"/>
</dbReference>
<feature type="domain" description="GST N-terminal" evidence="1">
    <location>
        <begin position="41"/>
        <end position="100"/>
    </location>
</feature>
<dbReference type="Pfam" id="PF13417">
    <property type="entry name" value="GST_N_3"/>
    <property type="match status" value="1"/>
</dbReference>